<evidence type="ECO:0000256" key="1">
    <source>
        <dbReference type="SAM" id="MobiDB-lite"/>
    </source>
</evidence>
<protein>
    <submittedName>
        <fullName evidence="3">Uncharacterized protein</fullName>
    </submittedName>
</protein>
<name>A0A229P048_9BACL</name>
<dbReference type="OrthoDB" id="1798639at2"/>
<dbReference type="AlphaFoldDB" id="A0A229P048"/>
<sequence>MDNPFQMLINLVLDNIIVVFVIVGAIWSLLGRMFKGSGQPNKPPGRMPDFGGGGIPDRPQRQGNLPRVQRHQHGDSPEHAPMYPPVVMSGQDGPMGRPAHQHPTEPQFEGSSGGEGRSSEWRGESAEGRQSPFGQLEPSPTVRAKIPLRRSILHDKAPDFPSVLPDPDDIAANAAPVRLTTEDMRQAVLWAEILGPPRSRKPNRR</sequence>
<dbReference type="Proteomes" id="UP000215145">
    <property type="component" value="Unassembled WGS sequence"/>
</dbReference>
<evidence type="ECO:0000313" key="3">
    <source>
        <dbReference type="EMBL" id="OXM15612.1"/>
    </source>
</evidence>
<feature type="compositionally biased region" description="Basic and acidic residues" evidence="1">
    <location>
        <begin position="117"/>
        <end position="127"/>
    </location>
</feature>
<evidence type="ECO:0000313" key="4">
    <source>
        <dbReference type="Proteomes" id="UP000215145"/>
    </source>
</evidence>
<comment type="caution">
    <text evidence="3">The sequence shown here is derived from an EMBL/GenBank/DDBJ whole genome shotgun (WGS) entry which is preliminary data.</text>
</comment>
<dbReference type="RefSeq" id="WP_089522705.1">
    <property type="nucleotide sequence ID" value="NZ_NMUQ01000001.1"/>
</dbReference>
<accession>A0A229P048</accession>
<gene>
    <name evidence="3" type="ORF">CGZ75_02445</name>
</gene>
<feature type="transmembrane region" description="Helical" evidence="2">
    <location>
        <begin position="12"/>
        <end position="30"/>
    </location>
</feature>
<dbReference type="EMBL" id="NMUQ01000001">
    <property type="protein sequence ID" value="OXM15612.1"/>
    <property type="molecule type" value="Genomic_DNA"/>
</dbReference>
<keyword evidence="4" id="KW-1185">Reference proteome</keyword>
<evidence type="ECO:0000256" key="2">
    <source>
        <dbReference type="SAM" id="Phobius"/>
    </source>
</evidence>
<reference evidence="3 4" key="1">
    <citation type="submission" date="2017-07" db="EMBL/GenBank/DDBJ databases">
        <title>Paenibacillus herberti R33 genome sequencing and assembly.</title>
        <authorList>
            <person name="Su W."/>
        </authorList>
    </citation>
    <scope>NUCLEOTIDE SEQUENCE [LARGE SCALE GENOMIC DNA]</scope>
    <source>
        <strain evidence="3 4">R33</strain>
    </source>
</reference>
<keyword evidence="2" id="KW-1133">Transmembrane helix</keyword>
<proteinExistence type="predicted"/>
<keyword evidence="2" id="KW-0812">Transmembrane</keyword>
<keyword evidence="2" id="KW-0472">Membrane</keyword>
<organism evidence="3 4">
    <name type="scientific">Paenibacillus herberti</name>
    <dbReference type="NCBI Taxonomy" id="1619309"/>
    <lineage>
        <taxon>Bacteria</taxon>
        <taxon>Bacillati</taxon>
        <taxon>Bacillota</taxon>
        <taxon>Bacilli</taxon>
        <taxon>Bacillales</taxon>
        <taxon>Paenibacillaceae</taxon>
        <taxon>Paenibacillus</taxon>
    </lineage>
</organism>
<feature type="region of interest" description="Disordered" evidence="1">
    <location>
        <begin position="36"/>
        <end position="148"/>
    </location>
</feature>